<keyword evidence="2" id="KW-1185">Reference proteome</keyword>
<protein>
    <submittedName>
        <fullName evidence="1">Uncharacterized protein</fullName>
    </submittedName>
</protein>
<evidence type="ECO:0000313" key="2">
    <source>
        <dbReference type="Proteomes" id="UP000031036"/>
    </source>
</evidence>
<gene>
    <name evidence="1" type="ORF">Tcan_08992</name>
</gene>
<dbReference type="EMBL" id="JPKZ01001394">
    <property type="protein sequence ID" value="KHN82219.1"/>
    <property type="molecule type" value="Genomic_DNA"/>
</dbReference>
<dbReference type="AlphaFoldDB" id="A0A0B2VLG2"/>
<sequence length="95" mass="10039">MISLFEFAASQRPQQSAVLIPPAGGGCIQCTSQAGFSTFLRGFQPTFIQCNEGGFSTYTNCVGCCSAYAIWLGKSAIEGAGFLSQNSQCICCTRC</sequence>
<proteinExistence type="predicted"/>
<dbReference type="OrthoDB" id="5842990at2759"/>
<organism evidence="1 2">
    <name type="scientific">Toxocara canis</name>
    <name type="common">Canine roundworm</name>
    <dbReference type="NCBI Taxonomy" id="6265"/>
    <lineage>
        <taxon>Eukaryota</taxon>
        <taxon>Metazoa</taxon>
        <taxon>Ecdysozoa</taxon>
        <taxon>Nematoda</taxon>
        <taxon>Chromadorea</taxon>
        <taxon>Rhabditida</taxon>
        <taxon>Spirurina</taxon>
        <taxon>Ascaridomorpha</taxon>
        <taxon>Ascaridoidea</taxon>
        <taxon>Toxocaridae</taxon>
        <taxon>Toxocara</taxon>
    </lineage>
</organism>
<dbReference type="Proteomes" id="UP000031036">
    <property type="component" value="Unassembled WGS sequence"/>
</dbReference>
<name>A0A0B2VLG2_TOXCA</name>
<evidence type="ECO:0000313" key="1">
    <source>
        <dbReference type="EMBL" id="KHN82219.1"/>
    </source>
</evidence>
<accession>A0A0B2VLG2</accession>
<reference evidence="1 2" key="1">
    <citation type="submission" date="2014-11" db="EMBL/GenBank/DDBJ databases">
        <title>Genetic blueprint of the zoonotic pathogen Toxocara canis.</title>
        <authorList>
            <person name="Zhu X.-Q."/>
            <person name="Korhonen P.K."/>
            <person name="Cai H."/>
            <person name="Young N.D."/>
            <person name="Nejsum P."/>
            <person name="von Samson-Himmelstjerna G."/>
            <person name="Boag P.R."/>
            <person name="Tan P."/>
            <person name="Li Q."/>
            <person name="Min J."/>
            <person name="Yang Y."/>
            <person name="Wang X."/>
            <person name="Fang X."/>
            <person name="Hall R.S."/>
            <person name="Hofmann A."/>
            <person name="Sternberg P.W."/>
            <person name="Jex A.R."/>
            <person name="Gasser R.B."/>
        </authorList>
    </citation>
    <scope>NUCLEOTIDE SEQUENCE [LARGE SCALE GENOMIC DNA]</scope>
    <source>
        <strain evidence="1">PN_DK_2014</strain>
    </source>
</reference>
<comment type="caution">
    <text evidence="1">The sequence shown here is derived from an EMBL/GenBank/DDBJ whole genome shotgun (WGS) entry which is preliminary data.</text>
</comment>